<dbReference type="OrthoDB" id="5291101at2"/>
<dbReference type="InterPro" id="IPR050248">
    <property type="entry name" value="Polysacc_deacetylase_ArnD"/>
</dbReference>
<keyword evidence="4" id="KW-0479">Metal-binding</keyword>
<dbReference type="Gene3D" id="3.20.20.370">
    <property type="entry name" value="Glycoside hydrolase/deacetylase"/>
    <property type="match status" value="1"/>
</dbReference>
<evidence type="ECO:0000256" key="1">
    <source>
        <dbReference type="ARBA" id="ARBA00003236"/>
    </source>
</evidence>
<comment type="caution">
    <text evidence="9">The sequence shown here is derived from an EMBL/GenBank/DDBJ whole genome shotgun (WGS) entry which is preliminary data.</text>
</comment>
<evidence type="ECO:0000256" key="4">
    <source>
        <dbReference type="ARBA" id="ARBA00022723"/>
    </source>
</evidence>
<feature type="signal peptide" evidence="7">
    <location>
        <begin position="1"/>
        <end position="26"/>
    </location>
</feature>
<dbReference type="RefSeq" id="WP_082152607.1">
    <property type="nucleotide sequence ID" value="NZ_LFTY01000002.1"/>
</dbReference>
<comment type="function">
    <text evidence="1">Is involved in generating a small heat-stable compound (Nod), an acylated oligomer of N-acetylglucosamine, that stimulates mitosis in various plant protoplasts.</text>
</comment>
<dbReference type="PATRIC" id="fig|1675527.3.peg.3124"/>
<evidence type="ECO:0000259" key="8">
    <source>
        <dbReference type="PROSITE" id="PS51677"/>
    </source>
</evidence>
<dbReference type="Pfam" id="PF01522">
    <property type="entry name" value="Polysacc_deac_1"/>
    <property type="match status" value="1"/>
</dbReference>
<evidence type="ECO:0000256" key="2">
    <source>
        <dbReference type="ARBA" id="ARBA00010973"/>
    </source>
</evidence>
<accession>A0A0J9E5G8</accession>
<reference evidence="9 10" key="1">
    <citation type="submission" date="2015-06" db="EMBL/GenBank/DDBJ databases">
        <title>Draft genome sequence of an Alphaproteobacteria species associated to the Mediterranean sponge Oscarella lobularis.</title>
        <authorList>
            <person name="Jourda C."/>
            <person name="Santini S."/>
            <person name="Claverie J.-M."/>
        </authorList>
    </citation>
    <scope>NUCLEOTIDE SEQUENCE [LARGE SCALE GENOMIC DNA]</scope>
    <source>
        <strain evidence="9">IGS</strain>
    </source>
</reference>
<evidence type="ECO:0000256" key="7">
    <source>
        <dbReference type="SAM" id="SignalP"/>
    </source>
</evidence>
<dbReference type="InterPro" id="IPR011330">
    <property type="entry name" value="Glyco_hydro/deAcase_b/a-brl"/>
</dbReference>
<feature type="domain" description="NodB homology" evidence="8">
    <location>
        <begin position="52"/>
        <end position="230"/>
    </location>
</feature>
<evidence type="ECO:0000313" key="10">
    <source>
        <dbReference type="Proteomes" id="UP000037178"/>
    </source>
</evidence>
<keyword evidence="10" id="KW-1185">Reference proteome</keyword>
<dbReference type="AlphaFoldDB" id="A0A0J9E5G8"/>
<dbReference type="CDD" id="cd10917">
    <property type="entry name" value="CE4_NodB_like_6s_7s"/>
    <property type="match status" value="1"/>
</dbReference>
<dbReference type="PROSITE" id="PS51677">
    <property type="entry name" value="NODB"/>
    <property type="match status" value="1"/>
</dbReference>
<dbReference type="STRING" id="1675527.AIOL_002985"/>
<sequence>MLPQSRRTFLASGAAALAFAPRAAQAAYEIKLPPDLLRGEPATITAVRTKIPHVAMTYDDGPHPTLTPILLDELKKRRLRATFNLIGRSVVTWPDIVRRIADEGHEIGNHTWTHPNLARHGDASVLREIDRTTEAIFKVTGRPPVTFRPPYGSFTLRQRKMLWKARGMPTVLWSVDPLDWKRPGSSVVRRRIVANSVPGSIILSHDIHSPTVRAMPGTFDGLIERGLQFGSLSQLMGWPLWQMREFKRVAGVVKPTGKPDLIALQ</sequence>
<proteinExistence type="inferred from homology"/>
<organism evidence="9 10">
    <name type="scientific">Candidatus Rhodobacter oscarellae</name>
    <dbReference type="NCBI Taxonomy" id="1675527"/>
    <lineage>
        <taxon>Bacteria</taxon>
        <taxon>Pseudomonadati</taxon>
        <taxon>Pseudomonadota</taxon>
        <taxon>Alphaproteobacteria</taxon>
        <taxon>Rhodobacterales</taxon>
        <taxon>Rhodobacter group</taxon>
        <taxon>Rhodobacter</taxon>
    </lineage>
</organism>
<dbReference type="InterPro" id="IPR002509">
    <property type="entry name" value="NODB_dom"/>
</dbReference>
<dbReference type="GO" id="GO:0005975">
    <property type="term" value="P:carbohydrate metabolic process"/>
    <property type="evidence" value="ECO:0007669"/>
    <property type="project" value="InterPro"/>
</dbReference>
<dbReference type="InterPro" id="IPR006311">
    <property type="entry name" value="TAT_signal"/>
</dbReference>
<keyword evidence="5 9" id="KW-0378">Hydrolase</keyword>
<dbReference type="PROSITE" id="PS51318">
    <property type="entry name" value="TAT"/>
    <property type="match status" value="1"/>
</dbReference>
<dbReference type="PANTHER" id="PTHR10587:SF133">
    <property type="entry name" value="CHITIN DEACETYLASE 1-RELATED"/>
    <property type="match status" value="1"/>
</dbReference>
<keyword evidence="7" id="KW-0732">Signal</keyword>
<dbReference type="GO" id="GO:0016810">
    <property type="term" value="F:hydrolase activity, acting on carbon-nitrogen (but not peptide) bonds"/>
    <property type="evidence" value="ECO:0007669"/>
    <property type="project" value="InterPro"/>
</dbReference>
<dbReference type="SUPFAM" id="SSF88713">
    <property type="entry name" value="Glycoside hydrolase/deacetylase"/>
    <property type="match status" value="1"/>
</dbReference>
<dbReference type="EMBL" id="LFTY01000002">
    <property type="protein sequence ID" value="KMW58015.1"/>
    <property type="molecule type" value="Genomic_DNA"/>
</dbReference>
<dbReference type="GO" id="GO:0046872">
    <property type="term" value="F:metal ion binding"/>
    <property type="evidence" value="ECO:0007669"/>
    <property type="project" value="UniProtKB-KW"/>
</dbReference>
<evidence type="ECO:0000256" key="6">
    <source>
        <dbReference type="ARBA" id="ARBA00032976"/>
    </source>
</evidence>
<dbReference type="GO" id="GO:0016020">
    <property type="term" value="C:membrane"/>
    <property type="evidence" value="ECO:0007669"/>
    <property type="project" value="TreeGrafter"/>
</dbReference>
<dbReference type="PANTHER" id="PTHR10587">
    <property type="entry name" value="GLYCOSYL TRANSFERASE-RELATED"/>
    <property type="match status" value="1"/>
</dbReference>
<name>A0A0J9E5G8_9RHOB</name>
<feature type="chain" id="PRO_5005318400" description="Chitooligosaccharide deacetylase" evidence="7">
    <location>
        <begin position="27"/>
        <end position="265"/>
    </location>
</feature>
<evidence type="ECO:0000256" key="5">
    <source>
        <dbReference type="ARBA" id="ARBA00022801"/>
    </source>
</evidence>
<dbReference type="Proteomes" id="UP000037178">
    <property type="component" value="Unassembled WGS sequence"/>
</dbReference>
<gene>
    <name evidence="9" type="ORF">AIOL_002985</name>
</gene>
<evidence type="ECO:0000313" key="9">
    <source>
        <dbReference type="EMBL" id="KMW58015.1"/>
    </source>
</evidence>
<evidence type="ECO:0000256" key="3">
    <source>
        <dbReference type="ARBA" id="ARBA00020071"/>
    </source>
</evidence>
<protein>
    <recommendedName>
        <fullName evidence="3">Chitooligosaccharide deacetylase</fullName>
    </recommendedName>
    <alternativeName>
        <fullName evidence="6">Nodulation protein B</fullName>
    </alternativeName>
</protein>
<comment type="similarity">
    <text evidence="2">Belongs to the polysaccharide deacetylase family.</text>
</comment>